<evidence type="ECO:0000256" key="5">
    <source>
        <dbReference type="PROSITE-ProRule" id="PRU00108"/>
    </source>
</evidence>
<evidence type="ECO:0000313" key="11">
    <source>
        <dbReference type="Proteomes" id="UP000716291"/>
    </source>
</evidence>
<sequence length="157" mass="18596">MNYTNQSKLRIKSHEASIRPKRKRITPNQLEVLTSIFERTKTPNYQLREHTAKELNMTNREVQVWFQNRRAKLNRKRAQEKNTGQFYHWPSYNKEHEHSSSASSSSQSSVTSSPTTLYSQISPQMRPIDILALAAEYVQRCDEEEKRSEGKLWRPWD</sequence>
<dbReference type="SMART" id="SM00389">
    <property type="entry name" value="HOX"/>
    <property type="match status" value="1"/>
</dbReference>
<dbReference type="InterPro" id="IPR001356">
    <property type="entry name" value="HD"/>
</dbReference>
<protein>
    <recommendedName>
        <fullName evidence="8">Homeobox domain-containing protein</fullName>
    </recommendedName>
</protein>
<dbReference type="CDD" id="cd00086">
    <property type="entry name" value="homeodomain"/>
    <property type="match status" value="1"/>
</dbReference>
<dbReference type="GO" id="GO:0006357">
    <property type="term" value="P:regulation of transcription by RNA polymerase II"/>
    <property type="evidence" value="ECO:0007669"/>
    <property type="project" value="TreeGrafter"/>
</dbReference>
<proteinExistence type="predicted"/>
<dbReference type="EMBL" id="JAANIT010002288">
    <property type="protein sequence ID" value="KAG1536913.1"/>
    <property type="molecule type" value="Genomic_DNA"/>
</dbReference>
<keyword evidence="3 5" id="KW-0371">Homeobox</keyword>
<evidence type="ECO:0000256" key="1">
    <source>
        <dbReference type="ARBA" id="ARBA00004123"/>
    </source>
</evidence>
<dbReference type="OrthoDB" id="6159439at2759"/>
<keyword evidence="4 5" id="KW-0539">Nucleus</keyword>
<dbReference type="PANTHER" id="PTHR24324">
    <property type="entry name" value="HOMEOBOX PROTEIN HHEX"/>
    <property type="match status" value="1"/>
</dbReference>
<comment type="subcellular location">
    <subcellularLocation>
        <location evidence="1 5 6">Nucleus</location>
    </subcellularLocation>
</comment>
<dbReference type="PROSITE" id="PS50071">
    <property type="entry name" value="HOMEOBOX_2"/>
    <property type="match status" value="1"/>
</dbReference>
<dbReference type="PANTHER" id="PTHR24324:SF5">
    <property type="entry name" value="HEMATOPOIETICALLY-EXPRESSED HOMEOBOX PROTEIN HHEX"/>
    <property type="match status" value="1"/>
</dbReference>
<evidence type="ECO:0000259" key="8">
    <source>
        <dbReference type="PROSITE" id="PS50071"/>
    </source>
</evidence>
<keyword evidence="2 5" id="KW-0238">DNA-binding</keyword>
<dbReference type="Gene3D" id="1.10.10.60">
    <property type="entry name" value="Homeodomain-like"/>
    <property type="match status" value="1"/>
</dbReference>
<name>A0A9P7C649_RHIOR</name>
<dbReference type="InterPro" id="IPR009057">
    <property type="entry name" value="Homeodomain-like_sf"/>
</dbReference>
<dbReference type="Proteomes" id="UP000716291">
    <property type="component" value="Unassembled WGS sequence"/>
</dbReference>
<evidence type="ECO:0000313" key="9">
    <source>
        <dbReference type="EMBL" id="KAG1302673.1"/>
    </source>
</evidence>
<evidence type="ECO:0000256" key="4">
    <source>
        <dbReference type="ARBA" id="ARBA00023242"/>
    </source>
</evidence>
<evidence type="ECO:0000256" key="7">
    <source>
        <dbReference type="SAM" id="MobiDB-lite"/>
    </source>
</evidence>
<dbReference type="GO" id="GO:0000978">
    <property type="term" value="F:RNA polymerase II cis-regulatory region sequence-specific DNA binding"/>
    <property type="evidence" value="ECO:0007669"/>
    <property type="project" value="TreeGrafter"/>
</dbReference>
<comment type="caution">
    <text evidence="10">The sequence shown here is derived from an EMBL/GenBank/DDBJ whole genome shotgun (WGS) entry which is preliminary data.</text>
</comment>
<feature type="domain" description="Homeobox" evidence="8">
    <location>
        <begin position="16"/>
        <end position="76"/>
    </location>
</feature>
<dbReference type="GO" id="GO:0030154">
    <property type="term" value="P:cell differentiation"/>
    <property type="evidence" value="ECO:0007669"/>
    <property type="project" value="TreeGrafter"/>
</dbReference>
<organism evidence="10 12">
    <name type="scientific">Rhizopus oryzae</name>
    <name type="common">Mucormycosis agent</name>
    <name type="synonym">Rhizopus arrhizus var. delemar</name>
    <dbReference type="NCBI Taxonomy" id="64495"/>
    <lineage>
        <taxon>Eukaryota</taxon>
        <taxon>Fungi</taxon>
        <taxon>Fungi incertae sedis</taxon>
        <taxon>Mucoromycota</taxon>
        <taxon>Mucoromycotina</taxon>
        <taxon>Mucoromycetes</taxon>
        <taxon>Mucorales</taxon>
        <taxon>Mucorineae</taxon>
        <taxon>Rhizopodaceae</taxon>
        <taxon>Rhizopus</taxon>
    </lineage>
</organism>
<accession>A0A9P7C649</accession>
<evidence type="ECO:0000313" key="10">
    <source>
        <dbReference type="EMBL" id="KAG1536913.1"/>
    </source>
</evidence>
<reference evidence="10" key="1">
    <citation type="journal article" date="2020" name="Microb. Genom.">
        <title>Genetic diversity of clinical and environmental Mucorales isolates obtained from an investigation of mucormycosis cases among solid organ transplant recipients.</title>
        <authorList>
            <person name="Nguyen M.H."/>
            <person name="Kaul D."/>
            <person name="Muto C."/>
            <person name="Cheng S.J."/>
            <person name="Richter R.A."/>
            <person name="Bruno V.M."/>
            <person name="Liu G."/>
            <person name="Beyhan S."/>
            <person name="Sundermann A.J."/>
            <person name="Mounaud S."/>
            <person name="Pasculle A.W."/>
            <person name="Nierman W.C."/>
            <person name="Driscoll E."/>
            <person name="Cumbie R."/>
            <person name="Clancy C.J."/>
            <person name="Dupont C.L."/>
        </authorList>
    </citation>
    <scope>NUCLEOTIDE SEQUENCE</scope>
    <source>
        <strain evidence="9">GL11</strain>
        <strain evidence="10">GL16</strain>
    </source>
</reference>
<gene>
    <name evidence="10" type="ORF">G6F51_010687</name>
    <name evidence="9" type="ORF">G6F64_010730</name>
</gene>
<keyword evidence="11" id="KW-1185">Reference proteome</keyword>
<dbReference type="InterPro" id="IPR051000">
    <property type="entry name" value="Homeobox_DNA-bind_prot"/>
</dbReference>
<feature type="region of interest" description="Disordered" evidence="7">
    <location>
        <begin position="75"/>
        <end position="121"/>
    </location>
</feature>
<dbReference type="Proteomes" id="UP000717996">
    <property type="component" value="Unassembled WGS sequence"/>
</dbReference>
<feature type="compositionally biased region" description="Low complexity" evidence="7">
    <location>
        <begin position="100"/>
        <end position="113"/>
    </location>
</feature>
<dbReference type="EMBL" id="JAANQT010002322">
    <property type="protein sequence ID" value="KAG1302673.1"/>
    <property type="molecule type" value="Genomic_DNA"/>
</dbReference>
<feature type="DNA-binding region" description="Homeobox" evidence="5">
    <location>
        <begin position="18"/>
        <end position="77"/>
    </location>
</feature>
<evidence type="ECO:0000256" key="2">
    <source>
        <dbReference type="ARBA" id="ARBA00023125"/>
    </source>
</evidence>
<evidence type="ECO:0000256" key="6">
    <source>
        <dbReference type="RuleBase" id="RU000682"/>
    </source>
</evidence>
<dbReference type="GO" id="GO:0005634">
    <property type="term" value="C:nucleus"/>
    <property type="evidence" value="ECO:0007669"/>
    <property type="project" value="UniProtKB-SubCell"/>
</dbReference>
<dbReference type="Pfam" id="PF00046">
    <property type="entry name" value="Homeodomain"/>
    <property type="match status" value="1"/>
</dbReference>
<feature type="region of interest" description="Disordered" evidence="7">
    <location>
        <begin position="1"/>
        <end position="23"/>
    </location>
</feature>
<dbReference type="OMA" id="QHDRINN"/>
<evidence type="ECO:0000256" key="3">
    <source>
        <dbReference type="ARBA" id="ARBA00023155"/>
    </source>
</evidence>
<dbReference type="AlphaFoldDB" id="A0A9P7C649"/>
<dbReference type="SUPFAM" id="SSF46689">
    <property type="entry name" value="Homeodomain-like"/>
    <property type="match status" value="1"/>
</dbReference>
<evidence type="ECO:0000313" key="12">
    <source>
        <dbReference type="Proteomes" id="UP000717996"/>
    </source>
</evidence>